<keyword evidence="1" id="KW-0472">Membrane</keyword>
<dbReference type="AlphaFoldDB" id="A0A918J0A4"/>
<protein>
    <submittedName>
        <fullName evidence="2">Uncharacterized protein</fullName>
    </submittedName>
</protein>
<keyword evidence="1" id="KW-0812">Transmembrane</keyword>
<evidence type="ECO:0000256" key="1">
    <source>
        <dbReference type="SAM" id="Phobius"/>
    </source>
</evidence>
<sequence>MSIRPWVVVEAPDGRGLRRVTVGSDAAGGVWSLRELRKLLARRGHPDVDVNDPACVYWRGGGSDTWPDRAWRRRTVGVLMVAGLLASAALNGKIGWPDAFNALTFAQRITGALFVLSGFILVAAAIAVLDHWGKRHSRISGAIALLGVLIALATDSLLVLMWLDEREYTPYMLVFMPLWCWSVWALCLLLREKSWQGLPHPRKFAAGVVVSGLFTALSLAYSTLYEPTVAPMRFALKAEFGRVRADSRHPFLQVPLKLSVKNTGSFPVYVIVDDFTVYGRTARYTEQGTSLAETWEQSLTPDKGKEDAETYVDRFEYATLSSGRLHVPGDPIESGQEDTQEHVLQIPRTVGYDLLRVDFQLTFMRKDRGRIDVRQFHTKHLSWNERDSRFFCLVRWCAERILYLGRVRHNNNLVNVTHGPRYVLAGWDPERPPLYSISSYHFETPPLHTPSKEEREVERFGISAVETSTEISLAELTSSLPAHRPS</sequence>
<gene>
    <name evidence="2" type="ORF">GCM10010503_15660</name>
</gene>
<reference evidence="2" key="2">
    <citation type="submission" date="2020-09" db="EMBL/GenBank/DDBJ databases">
        <authorList>
            <person name="Sun Q."/>
            <person name="Ohkuma M."/>
        </authorList>
    </citation>
    <scope>NUCLEOTIDE SEQUENCE</scope>
    <source>
        <strain evidence="2">JCM 4490</strain>
    </source>
</reference>
<organism evidence="2 3">
    <name type="scientific">Streptomyces lucensis JCM 4490</name>
    <dbReference type="NCBI Taxonomy" id="1306176"/>
    <lineage>
        <taxon>Bacteria</taxon>
        <taxon>Bacillati</taxon>
        <taxon>Actinomycetota</taxon>
        <taxon>Actinomycetes</taxon>
        <taxon>Kitasatosporales</taxon>
        <taxon>Streptomycetaceae</taxon>
        <taxon>Streptomyces</taxon>
    </lineage>
</organism>
<proteinExistence type="predicted"/>
<keyword evidence="3" id="KW-1185">Reference proteome</keyword>
<keyword evidence="1" id="KW-1133">Transmembrane helix</keyword>
<dbReference type="Proteomes" id="UP000620224">
    <property type="component" value="Unassembled WGS sequence"/>
</dbReference>
<feature type="transmembrane region" description="Helical" evidence="1">
    <location>
        <begin position="169"/>
        <end position="191"/>
    </location>
</feature>
<reference evidence="2" key="1">
    <citation type="journal article" date="2014" name="Int. J. Syst. Evol. Microbiol.">
        <title>Complete genome sequence of Corynebacterium casei LMG S-19264T (=DSM 44701T), isolated from a smear-ripened cheese.</title>
        <authorList>
            <consortium name="US DOE Joint Genome Institute (JGI-PGF)"/>
            <person name="Walter F."/>
            <person name="Albersmeier A."/>
            <person name="Kalinowski J."/>
            <person name="Ruckert C."/>
        </authorList>
    </citation>
    <scope>NUCLEOTIDE SEQUENCE</scope>
    <source>
        <strain evidence="2">JCM 4490</strain>
    </source>
</reference>
<name>A0A918J0A4_9ACTN</name>
<evidence type="ECO:0000313" key="2">
    <source>
        <dbReference type="EMBL" id="GGW40086.1"/>
    </source>
</evidence>
<feature type="transmembrane region" description="Helical" evidence="1">
    <location>
        <begin position="108"/>
        <end position="129"/>
    </location>
</feature>
<accession>A0A918J0A4</accession>
<feature type="transmembrane region" description="Helical" evidence="1">
    <location>
        <begin position="141"/>
        <end position="163"/>
    </location>
</feature>
<dbReference type="RefSeq" id="WP_190014016.1">
    <property type="nucleotide sequence ID" value="NZ_BMUE01000002.1"/>
</dbReference>
<comment type="caution">
    <text evidence="2">The sequence shown here is derived from an EMBL/GenBank/DDBJ whole genome shotgun (WGS) entry which is preliminary data.</text>
</comment>
<dbReference type="EMBL" id="BMUE01000002">
    <property type="protein sequence ID" value="GGW40086.1"/>
    <property type="molecule type" value="Genomic_DNA"/>
</dbReference>
<feature type="transmembrane region" description="Helical" evidence="1">
    <location>
        <begin position="76"/>
        <end position="96"/>
    </location>
</feature>
<evidence type="ECO:0000313" key="3">
    <source>
        <dbReference type="Proteomes" id="UP000620224"/>
    </source>
</evidence>
<feature type="transmembrane region" description="Helical" evidence="1">
    <location>
        <begin position="203"/>
        <end position="224"/>
    </location>
</feature>